<dbReference type="AlphaFoldDB" id="A0A495X0K8"/>
<name>A0A495X0K8_9PSEU</name>
<protein>
    <submittedName>
        <fullName evidence="2">Uncharacterized protein</fullName>
    </submittedName>
</protein>
<sequence length="179" mass="19637">MSDIFTMADLDGLLQLMRDARHEYPGPFLPAVIALVDDVHTYHRPDENGDCEAIGCQDQHGDTTYNQGWPCPLWMRAQTAAVAWLRERAAEANPSDRTENPHRVAARERKARQRQRERDASASAEASGNRPGNSVTTTSPEGLFSKEPQVGESRPAGQARDSLRDSPGDNPSETSVGLA</sequence>
<comment type="caution">
    <text evidence="2">The sequence shown here is derived from an EMBL/GenBank/DDBJ whole genome shotgun (WGS) entry which is preliminary data.</text>
</comment>
<evidence type="ECO:0000256" key="1">
    <source>
        <dbReference type="SAM" id="MobiDB-lite"/>
    </source>
</evidence>
<gene>
    <name evidence="2" type="ORF">DFJ66_0254</name>
</gene>
<feature type="region of interest" description="Disordered" evidence="1">
    <location>
        <begin position="88"/>
        <end position="179"/>
    </location>
</feature>
<feature type="compositionally biased region" description="Basic and acidic residues" evidence="1">
    <location>
        <begin position="88"/>
        <end position="120"/>
    </location>
</feature>
<dbReference type="OrthoDB" id="3295129at2"/>
<dbReference type="Proteomes" id="UP000272729">
    <property type="component" value="Unassembled WGS sequence"/>
</dbReference>
<evidence type="ECO:0000313" key="3">
    <source>
        <dbReference type="Proteomes" id="UP000272729"/>
    </source>
</evidence>
<dbReference type="EMBL" id="RBXR01000001">
    <property type="protein sequence ID" value="RKT67086.1"/>
    <property type="molecule type" value="Genomic_DNA"/>
</dbReference>
<organism evidence="2 3">
    <name type="scientific">Saccharothrix variisporea</name>
    <dbReference type="NCBI Taxonomy" id="543527"/>
    <lineage>
        <taxon>Bacteria</taxon>
        <taxon>Bacillati</taxon>
        <taxon>Actinomycetota</taxon>
        <taxon>Actinomycetes</taxon>
        <taxon>Pseudonocardiales</taxon>
        <taxon>Pseudonocardiaceae</taxon>
        <taxon>Saccharothrix</taxon>
    </lineage>
</organism>
<reference evidence="2 3" key="1">
    <citation type="submission" date="2018-10" db="EMBL/GenBank/DDBJ databases">
        <title>Sequencing the genomes of 1000 actinobacteria strains.</title>
        <authorList>
            <person name="Klenk H.-P."/>
        </authorList>
    </citation>
    <scope>NUCLEOTIDE SEQUENCE [LARGE SCALE GENOMIC DNA]</scope>
    <source>
        <strain evidence="2 3">DSM 43911</strain>
    </source>
</reference>
<feature type="compositionally biased region" description="Polar residues" evidence="1">
    <location>
        <begin position="130"/>
        <end position="140"/>
    </location>
</feature>
<evidence type="ECO:0000313" key="2">
    <source>
        <dbReference type="EMBL" id="RKT67086.1"/>
    </source>
</evidence>
<dbReference type="RefSeq" id="WP_121217123.1">
    <property type="nucleotide sequence ID" value="NZ_JBIUBA010000046.1"/>
</dbReference>
<proteinExistence type="predicted"/>
<accession>A0A495X0K8</accession>
<feature type="compositionally biased region" description="Polar residues" evidence="1">
    <location>
        <begin position="169"/>
        <end position="179"/>
    </location>
</feature>
<keyword evidence="3" id="KW-1185">Reference proteome</keyword>